<keyword evidence="2" id="KW-0732">Signal</keyword>
<dbReference type="PANTHER" id="PTHR10963:SF22">
    <property type="entry name" value="GLYCOSIDASE CRH2-RELATED"/>
    <property type="match status" value="1"/>
</dbReference>
<feature type="active site" description="Proton donor" evidence="5">
    <location>
        <position position="93"/>
    </location>
</feature>
<reference evidence="7" key="1">
    <citation type="submission" date="2021-11" db="EMBL/GenBank/DDBJ databases">
        <title>Vibrio ZSDE26 sp. nov. and Vibrio ZSDZ34 sp. nov., isolated from coastal seawater in Qingdao.</title>
        <authorList>
            <person name="Zhang P."/>
        </authorList>
    </citation>
    <scope>NUCLEOTIDE SEQUENCE</scope>
    <source>
        <strain evidence="7">ZSDZ34</strain>
    </source>
</reference>
<dbReference type="Proteomes" id="UP001139488">
    <property type="component" value="Unassembled WGS sequence"/>
</dbReference>
<keyword evidence="8" id="KW-1185">Reference proteome</keyword>
<comment type="similarity">
    <text evidence="1">Belongs to the glycosyl hydrolase 16 family.</text>
</comment>
<dbReference type="InterPro" id="IPR008264">
    <property type="entry name" value="Beta_glucanase"/>
</dbReference>
<keyword evidence="4" id="KW-0326">Glycosidase</keyword>
<dbReference type="RefSeq" id="WP_244358708.1">
    <property type="nucleotide sequence ID" value="NZ_JAJNNZ010000016.1"/>
</dbReference>
<gene>
    <name evidence="7" type="ORF">LNL84_16450</name>
</gene>
<dbReference type="InterPro" id="IPR013320">
    <property type="entry name" value="ConA-like_dom_sf"/>
</dbReference>
<evidence type="ECO:0000259" key="6">
    <source>
        <dbReference type="PROSITE" id="PS51762"/>
    </source>
</evidence>
<dbReference type="InterPro" id="IPR000757">
    <property type="entry name" value="Beta-glucanase-like"/>
</dbReference>
<dbReference type="PROSITE" id="PS51257">
    <property type="entry name" value="PROKAR_LIPOPROTEIN"/>
    <property type="match status" value="1"/>
</dbReference>
<accession>A0A9X1WFC2</accession>
<organism evidence="7 8">
    <name type="scientific">Vibrio gelatinilyticus</name>
    <dbReference type="NCBI Taxonomy" id="2893468"/>
    <lineage>
        <taxon>Bacteria</taxon>
        <taxon>Pseudomonadati</taxon>
        <taxon>Pseudomonadota</taxon>
        <taxon>Gammaproteobacteria</taxon>
        <taxon>Vibrionales</taxon>
        <taxon>Vibrionaceae</taxon>
        <taxon>Vibrio</taxon>
    </lineage>
</organism>
<sequence length="268" mass="30346">MKKLTPVMLAILATSCSSEHSVVNQDTLSQGSQLNKTDVALYGAEVFSHEKVLFGKFIIRMKMISSPGVVSSFFTYDNESWQGGIPWREIDIEAIGKHRDLLQTNLITGSQAKRIHSENTHTVTNLDEFNEFTLIWTPNEISWQVNGVTIHEELSSHSQQVIDMRDSPQSYRMNVWISEAIGWVGPFDINSLPLYQVVDWIEYYPYQDGEFTLAWRDDFDTFDQSRWGKGDWGFDSNLVTFSPSNVAVSDGQLILGITAKEPGIPSIK</sequence>
<dbReference type="InterPro" id="IPR050546">
    <property type="entry name" value="Glycosyl_Hydrlase_16"/>
</dbReference>
<evidence type="ECO:0000256" key="5">
    <source>
        <dbReference type="PIRSR" id="PIRSR608264-1"/>
    </source>
</evidence>
<name>A0A9X1WFC2_9VIBR</name>
<feature type="active site" description="Nucleophile" evidence="5">
    <location>
        <position position="89"/>
    </location>
</feature>
<dbReference type="GO" id="GO:0004553">
    <property type="term" value="F:hydrolase activity, hydrolyzing O-glycosyl compounds"/>
    <property type="evidence" value="ECO:0007669"/>
    <property type="project" value="InterPro"/>
</dbReference>
<evidence type="ECO:0000256" key="4">
    <source>
        <dbReference type="ARBA" id="ARBA00023295"/>
    </source>
</evidence>
<protein>
    <submittedName>
        <fullName evidence="7">Family 16 glycosylhydrolase</fullName>
    </submittedName>
</protein>
<evidence type="ECO:0000256" key="2">
    <source>
        <dbReference type="ARBA" id="ARBA00022729"/>
    </source>
</evidence>
<dbReference type="SUPFAM" id="SSF49899">
    <property type="entry name" value="Concanavalin A-like lectins/glucanases"/>
    <property type="match status" value="1"/>
</dbReference>
<evidence type="ECO:0000256" key="1">
    <source>
        <dbReference type="ARBA" id="ARBA00006865"/>
    </source>
</evidence>
<evidence type="ECO:0000313" key="7">
    <source>
        <dbReference type="EMBL" id="MCJ2378410.1"/>
    </source>
</evidence>
<dbReference type="EMBL" id="JAJNNZ010000016">
    <property type="protein sequence ID" value="MCJ2378410.1"/>
    <property type="molecule type" value="Genomic_DNA"/>
</dbReference>
<dbReference type="Gene3D" id="2.60.120.200">
    <property type="match status" value="1"/>
</dbReference>
<dbReference type="PROSITE" id="PS51762">
    <property type="entry name" value="GH16_2"/>
    <property type="match status" value="1"/>
</dbReference>
<evidence type="ECO:0000313" key="8">
    <source>
        <dbReference type="Proteomes" id="UP001139488"/>
    </source>
</evidence>
<keyword evidence="3" id="KW-0378">Hydrolase</keyword>
<dbReference type="PRINTS" id="PR00737">
    <property type="entry name" value="GLHYDRLASE16"/>
</dbReference>
<dbReference type="Pfam" id="PF00722">
    <property type="entry name" value="Glyco_hydro_16"/>
    <property type="match status" value="1"/>
</dbReference>
<feature type="domain" description="GH16" evidence="6">
    <location>
        <begin position="1"/>
        <end position="209"/>
    </location>
</feature>
<dbReference type="PANTHER" id="PTHR10963">
    <property type="entry name" value="GLYCOSYL HYDROLASE-RELATED"/>
    <property type="match status" value="1"/>
</dbReference>
<dbReference type="GO" id="GO:0005975">
    <property type="term" value="P:carbohydrate metabolic process"/>
    <property type="evidence" value="ECO:0007669"/>
    <property type="project" value="InterPro"/>
</dbReference>
<dbReference type="AlphaFoldDB" id="A0A9X1WFC2"/>
<evidence type="ECO:0000256" key="3">
    <source>
        <dbReference type="ARBA" id="ARBA00022801"/>
    </source>
</evidence>
<proteinExistence type="inferred from homology"/>
<comment type="caution">
    <text evidence="7">The sequence shown here is derived from an EMBL/GenBank/DDBJ whole genome shotgun (WGS) entry which is preliminary data.</text>
</comment>